<evidence type="ECO:0000313" key="2">
    <source>
        <dbReference type="Ensembl" id="ENSXCOP00000022325.1"/>
    </source>
</evidence>
<organism evidence="2 3">
    <name type="scientific">Xiphophorus couchianus</name>
    <name type="common">Monterrey platyfish</name>
    <dbReference type="NCBI Taxonomy" id="32473"/>
    <lineage>
        <taxon>Eukaryota</taxon>
        <taxon>Metazoa</taxon>
        <taxon>Chordata</taxon>
        <taxon>Craniata</taxon>
        <taxon>Vertebrata</taxon>
        <taxon>Euteleostomi</taxon>
        <taxon>Actinopterygii</taxon>
        <taxon>Neopterygii</taxon>
        <taxon>Teleostei</taxon>
        <taxon>Neoteleostei</taxon>
        <taxon>Acanthomorphata</taxon>
        <taxon>Ovalentaria</taxon>
        <taxon>Atherinomorphae</taxon>
        <taxon>Cyprinodontiformes</taxon>
        <taxon>Poeciliidae</taxon>
        <taxon>Poeciliinae</taxon>
        <taxon>Xiphophorus</taxon>
    </lineage>
</organism>
<reference evidence="2" key="2">
    <citation type="submission" date="2025-09" db="UniProtKB">
        <authorList>
            <consortium name="Ensembl"/>
        </authorList>
    </citation>
    <scope>IDENTIFICATION</scope>
</reference>
<proteinExistence type="predicted"/>
<name>A0A3B5MFF1_9TELE</name>
<sequence length="97" mass="11435">MHEVLLTNYSQLSRRIYPRWRSIKLFFFIFSFSPQSFQTDAAKIYYVIGLLRGQALKWAEAKLGQQVLFQGTYDSFVSAFKQTFGYTESHSVTDFFH</sequence>
<dbReference type="STRING" id="32473.ENSXCOP00000022325"/>
<evidence type="ECO:0000259" key="1">
    <source>
        <dbReference type="Pfam" id="PF16297"/>
    </source>
</evidence>
<evidence type="ECO:0000313" key="3">
    <source>
        <dbReference type="Proteomes" id="UP000261380"/>
    </source>
</evidence>
<keyword evidence="3" id="KW-1185">Reference proteome</keyword>
<dbReference type="InterPro" id="IPR032549">
    <property type="entry name" value="DUF4939"/>
</dbReference>
<protein>
    <recommendedName>
        <fullName evidence="1">DUF4939 domain-containing protein</fullName>
    </recommendedName>
</protein>
<dbReference type="Proteomes" id="UP000261380">
    <property type="component" value="Unplaced"/>
</dbReference>
<reference evidence="2" key="1">
    <citation type="submission" date="2025-08" db="UniProtKB">
        <authorList>
            <consortium name="Ensembl"/>
        </authorList>
    </citation>
    <scope>IDENTIFICATION</scope>
</reference>
<dbReference type="GeneTree" id="ENSGT01100000263720"/>
<dbReference type="AlphaFoldDB" id="A0A3B5MFF1"/>
<accession>A0A3B5MFF1</accession>
<dbReference type="Ensembl" id="ENSXCOT00000022598.1">
    <property type="protein sequence ID" value="ENSXCOP00000022325.1"/>
    <property type="gene ID" value="ENSXCOG00000016673.1"/>
</dbReference>
<dbReference type="Pfam" id="PF16297">
    <property type="entry name" value="DUF4939"/>
    <property type="match status" value="1"/>
</dbReference>
<feature type="domain" description="DUF4939" evidence="1">
    <location>
        <begin position="35"/>
        <end position="88"/>
    </location>
</feature>